<protein>
    <submittedName>
        <fullName evidence="2">Uncharacterized protein</fullName>
    </submittedName>
</protein>
<dbReference type="Gene3D" id="1.20.1250.20">
    <property type="entry name" value="MFS general substrate transporter like domains"/>
    <property type="match status" value="1"/>
</dbReference>
<keyword evidence="3" id="KW-1185">Reference proteome</keyword>
<keyword evidence="1" id="KW-0472">Membrane</keyword>
<gene>
    <name evidence="2" type="ORF">Ddye_025024</name>
</gene>
<dbReference type="InterPro" id="IPR036259">
    <property type="entry name" value="MFS_trans_sf"/>
</dbReference>
<dbReference type="Proteomes" id="UP001280121">
    <property type="component" value="Unassembled WGS sequence"/>
</dbReference>
<evidence type="ECO:0000313" key="2">
    <source>
        <dbReference type="EMBL" id="KAK2643261.1"/>
    </source>
</evidence>
<comment type="caution">
    <text evidence="2">The sequence shown here is derived from an EMBL/GenBank/DDBJ whole genome shotgun (WGS) entry which is preliminary data.</text>
</comment>
<proteinExistence type="predicted"/>
<organism evidence="2 3">
    <name type="scientific">Dipteronia dyeriana</name>
    <dbReference type="NCBI Taxonomy" id="168575"/>
    <lineage>
        <taxon>Eukaryota</taxon>
        <taxon>Viridiplantae</taxon>
        <taxon>Streptophyta</taxon>
        <taxon>Embryophyta</taxon>
        <taxon>Tracheophyta</taxon>
        <taxon>Spermatophyta</taxon>
        <taxon>Magnoliopsida</taxon>
        <taxon>eudicotyledons</taxon>
        <taxon>Gunneridae</taxon>
        <taxon>Pentapetalae</taxon>
        <taxon>rosids</taxon>
        <taxon>malvids</taxon>
        <taxon>Sapindales</taxon>
        <taxon>Sapindaceae</taxon>
        <taxon>Hippocastanoideae</taxon>
        <taxon>Acereae</taxon>
        <taxon>Dipteronia</taxon>
    </lineage>
</organism>
<sequence>MAIDLSTQGTVLLALTASLNSLRPPQCEIGSGLCKSPSKLQFAVLYGGLALGCIGLGGGRFTLGTMGAKSANQFNKQKDQGIFIDWYLFAFYVSSVKIIKMVVVALQI</sequence>
<dbReference type="AlphaFoldDB" id="A0AAD9WU56"/>
<dbReference type="PANTHER" id="PTHR11654">
    <property type="entry name" value="OLIGOPEPTIDE TRANSPORTER-RELATED"/>
    <property type="match status" value="1"/>
</dbReference>
<reference evidence="2" key="1">
    <citation type="journal article" date="2023" name="Plant J.">
        <title>Genome sequences and population genomics provide insights into the demographic history, inbreeding, and mutation load of two 'living fossil' tree species of Dipteronia.</title>
        <authorList>
            <person name="Feng Y."/>
            <person name="Comes H.P."/>
            <person name="Chen J."/>
            <person name="Zhu S."/>
            <person name="Lu R."/>
            <person name="Zhang X."/>
            <person name="Li P."/>
            <person name="Qiu J."/>
            <person name="Olsen K.M."/>
            <person name="Qiu Y."/>
        </authorList>
    </citation>
    <scope>NUCLEOTIDE SEQUENCE</scope>
    <source>
        <strain evidence="2">KIB01</strain>
    </source>
</reference>
<accession>A0AAD9WU56</accession>
<dbReference type="EMBL" id="JANJYI010000007">
    <property type="protein sequence ID" value="KAK2643261.1"/>
    <property type="molecule type" value="Genomic_DNA"/>
</dbReference>
<evidence type="ECO:0000313" key="3">
    <source>
        <dbReference type="Proteomes" id="UP001280121"/>
    </source>
</evidence>
<keyword evidence="1" id="KW-1133">Transmembrane helix</keyword>
<feature type="transmembrane region" description="Helical" evidence="1">
    <location>
        <begin position="84"/>
        <end position="106"/>
    </location>
</feature>
<name>A0AAD9WU56_9ROSI</name>
<feature type="transmembrane region" description="Helical" evidence="1">
    <location>
        <begin position="45"/>
        <end position="63"/>
    </location>
</feature>
<evidence type="ECO:0000256" key="1">
    <source>
        <dbReference type="SAM" id="Phobius"/>
    </source>
</evidence>
<keyword evidence="1" id="KW-0812">Transmembrane</keyword>